<name>A0A0A8YWW4_ARUDO</name>
<dbReference type="EMBL" id="GBRH01267962">
    <property type="protein sequence ID" value="JAD29933.1"/>
    <property type="molecule type" value="Transcribed_RNA"/>
</dbReference>
<accession>A0A0A8YWW4</accession>
<protein>
    <submittedName>
        <fullName evidence="1">Uncharacterized protein</fullName>
    </submittedName>
</protein>
<sequence length="43" mass="4645">MIMERAVIPTTAPTSRSSKYPDVARETCLLAQGVPLCLPRGNT</sequence>
<dbReference type="AlphaFoldDB" id="A0A0A8YWW4"/>
<reference evidence="1" key="2">
    <citation type="journal article" date="2015" name="Data Brief">
        <title>Shoot transcriptome of the giant reed, Arundo donax.</title>
        <authorList>
            <person name="Barrero R.A."/>
            <person name="Guerrero F.D."/>
            <person name="Moolhuijzen P."/>
            <person name="Goolsby J.A."/>
            <person name="Tidwell J."/>
            <person name="Bellgard S.E."/>
            <person name="Bellgard M.I."/>
        </authorList>
    </citation>
    <scope>NUCLEOTIDE SEQUENCE</scope>
    <source>
        <tissue evidence="1">Shoot tissue taken approximately 20 cm above the soil surface</tissue>
    </source>
</reference>
<organism evidence="1">
    <name type="scientific">Arundo donax</name>
    <name type="common">Giant reed</name>
    <name type="synonym">Donax arundinaceus</name>
    <dbReference type="NCBI Taxonomy" id="35708"/>
    <lineage>
        <taxon>Eukaryota</taxon>
        <taxon>Viridiplantae</taxon>
        <taxon>Streptophyta</taxon>
        <taxon>Embryophyta</taxon>
        <taxon>Tracheophyta</taxon>
        <taxon>Spermatophyta</taxon>
        <taxon>Magnoliopsida</taxon>
        <taxon>Liliopsida</taxon>
        <taxon>Poales</taxon>
        <taxon>Poaceae</taxon>
        <taxon>PACMAD clade</taxon>
        <taxon>Arundinoideae</taxon>
        <taxon>Arundineae</taxon>
        <taxon>Arundo</taxon>
    </lineage>
</organism>
<reference evidence="1" key="1">
    <citation type="submission" date="2014-09" db="EMBL/GenBank/DDBJ databases">
        <authorList>
            <person name="Magalhaes I.L.F."/>
            <person name="Oliveira U."/>
            <person name="Santos F.R."/>
            <person name="Vidigal T.H.D.A."/>
            <person name="Brescovit A.D."/>
            <person name="Santos A.J."/>
        </authorList>
    </citation>
    <scope>NUCLEOTIDE SEQUENCE</scope>
    <source>
        <tissue evidence="1">Shoot tissue taken approximately 20 cm above the soil surface</tissue>
    </source>
</reference>
<evidence type="ECO:0000313" key="1">
    <source>
        <dbReference type="EMBL" id="JAD29933.1"/>
    </source>
</evidence>
<proteinExistence type="predicted"/>